<dbReference type="AlphaFoldDB" id="A0A5B7ZUT1"/>
<dbReference type="InterPro" id="IPR049453">
    <property type="entry name" value="Memb_transporter_dom"/>
</dbReference>
<gene>
    <name evidence="7" type="ORF">FHG12_00855</name>
</gene>
<dbReference type="Pfam" id="PF13515">
    <property type="entry name" value="FUSC_2"/>
    <property type="match status" value="1"/>
</dbReference>
<feature type="transmembrane region" description="Helical" evidence="5">
    <location>
        <begin position="258"/>
        <end position="288"/>
    </location>
</feature>
<evidence type="ECO:0000256" key="1">
    <source>
        <dbReference type="ARBA" id="ARBA00004141"/>
    </source>
</evidence>
<dbReference type="OrthoDB" id="581879at2"/>
<keyword evidence="2 5" id="KW-0812">Transmembrane</keyword>
<evidence type="ECO:0000313" key="8">
    <source>
        <dbReference type="Proteomes" id="UP000305398"/>
    </source>
</evidence>
<comment type="subcellular location">
    <subcellularLocation>
        <location evidence="1">Membrane</location>
        <topology evidence="1">Multi-pass membrane protein</topology>
    </subcellularLocation>
</comment>
<feature type="transmembrane region" description="Helical" evidence="5">
    <location>
        <begin position="131"/>
        <end position="152"/>
    </location>
</feature>
<sequence length="364" mass="37934">MRGHIRRYVPRTRRAVHSLVQLHDAPWRWKVGLEASLAMGLPVGLFTLAGHQPLGLQAALGSFTALYAAGLHRPDRARVLPFVALGLLLAAALGIACAGNAWLTTACLIAVSALACTLSLGFRLGPPGPMMFVLVAAVSNHLTAPASLGGVALPGLRLLGLIALGSTLAYLVIVAPLILPSARRAASVPAVLPALPSFELTAEAIAIGLRVVIAVTVACLVSRPLGAFRTYWVVLSAIAVLQSSYSRRLTSIQGVHRMIGTVAGVLVFELLSLLHPAGLGIVLLLMLLQGATEVVVARNYALALLFITPMALINSTAGHAGDTLVTVQGRILDSLLGSGLALAVFWAGEGLQRLQTSLTKASRQ</sequence>
<name>A0A5B7ZUT1_9BACT</name>
<dbReference type="EMBL" id="CP040896">
    <property type="protein sequence ID" value="QDA58738.1"/>
    <property type="molecule type" value="Genomic_DNA"/>
</dbReference>
<accession>A0A5B7ZUT1</accession>
<feature type="transmembrane region" description="Helical" evidence="5">
    <location>
        <begin position="79"/>
        <end position="96"/>
    </location>
</feature>
<organism evidence="7 8">
    <name type="scientific">Hymenobacter jejuensis</name>
    <dbReference type="NCBI Taxonomy" id="2502781"/>
    <lineage>
        <taxon>Bacteria</taxon>
        <taxon>Pseudomonadati</taxon>
        <taxon>Bacteroidota</taxon>
        <taxon>Cytophagia</taxon>
        <taxon>Cytophagales</taxon>
        <taxon>Hymenobacteraceae</taxon>
        <taxon>Hymenobacter</taxon>
    </lineage>
</organism>
<feature type="domain" description="Integral membrane bound transporter" evidence="6">
    <location>
        <begin position="218"/>
        <end position="344"/>
    </location>
</feature>
<feature type="transmembrane region" description="Helical" evidence="5">
    <location>
        <begin position="158"/>
        <end position="179"/>
    </location>
</feature>
<feature type="transmembrane region" description="Helical" evidence="5">
    <location>
        <begin position="300"/>
        <end position="319"/>
    </location>
</feature>
<reference evidence="7 8" key="1">
    <citation type="submission" date="2019-06" db="EMBL/GenBank/DDBJ databases">
        <authorList>
            <person name="Srinivasan S."/>
        </authorList>
    </citation>
    <scope>NUCLEOTIDE SEQUENCE [LARGE SCALE GENOMIC DNA]</scope>
    <source>
        <strain evidence="7 8">17J68-5</strain>
    </source>
</reference>
<dbReference type="Proteomes" id="UP000305398">
    <property type="component" value="Chromosome"/>
</dbReference>
<keyword evidence="4 5" id="KW-0472">Membrane</keyword>
<feature type="transmembrane region" description="Helical" evidence="5">
    <location>
        <begin position="229"/>
        <end position="246"/>
    </location>
</feature>
<evidence type="ECO:0000256" key="3">
    <source>
        <dbReference type="ARBA" id="ARBA00022989"/>
    </source>
</evidence>
<evidence type="ECO:0000256" key="2">
    <source>
        <dbReference type="ARBA" id="ARBA00022692"/>
    </source>
</evidence>
<evidence type="ECO:0000313" key="7">
    <source>
        <dbReference type="EMBL" id="QDA58738.1"/>
    </source>
</evidence>
<evidence type="ECO:0000256" key="4">
    <source>
        <dbReference type="ARBA" id="ARBA00023136"/>
    </source>
</evidence>
<evidence type="ECO:0000259" key="6">
    <source>
        <dbReference type="Pfam" id="PF13515"/>
    </source>
</evidence>
<keyword evidence="8" id="KW-1185">Reference proteome</keyword>
<proteinExistence type="predicted"/>
<keyword evidence="3 5" id="KW-1133">Transmembrane helix</keyword>
<feature type="transmembrane region" description="Helical" evidence="5">
    <location>
        <begin position="331"/>
        <end position="348"/>
    </location>
</feature>
<dbReference type="KEGG" id="hyj:FHG12_00855"/>
<evidence type="ECO:0000256" key="5">
    <source>
        <dbReference type="SAM" id="Phobius"/>
    </source>
</evidence>
<dbReference type="GO" id="GO:0016020">
    <property type="term" value="C:membrane"/>
    <property type="evidence" value="ECO:0007669"/>
    <property type="project" value="UniProtKB-SubCell"/>
</dbReference>
<protein>
    <submittedName>
        <fullName evidence="7">FUSC family protein</fullName>
    </submittedName>
</protein>
<feature type="transmembrane region" description="Helical" evidence="5">
    <location>
        <begin position="200"/>
        <end position="223"/>
    </location>
</feature>